<feature type="transmembrane region" description="Helical" evidence="1">
    <location>
        <begin position="34"/>
        <end position="51"/>
    </location>
</feature>
<dbReference type="GO" id="GO:0004519">
    <property type="term" value="F:endonuclease activity"/>
    <property type="evidence" value="ECO:0007669"/>
    <property type="project" value="UniProtKB-KW"/>
</dbReference>
<keyword evidence="1" id="KW-1133">Transmembrane helix</keyword>
<feature type="domain" description="HNH nuclease" evidence="2">
    <location>
        <begin position="137"/>
        <end position="189"/>
    </location>
</feature>
<keyword evidence="1" id="KW-0472">Membrane</keyword>
<dbReference type="Pfam" id="PF01844">
    <property type="entry name" value="HNH"/>
    <property type="match status" value="1"/>
</dbReference>
<organism evidence="3">
    <name type="scientific">Nucleocytoviricota sp</name>
    <dbReference type="NCBI Taxonomy" id="2809609"/>
    <lineage>
        <taxon>Viruses</taxon>
        <taxon>Varidnaviria</taxon>
        <taxon>Bamfordvirae</taxon>
        <taxon>Nucleocytoviricota</taxon>
    </lineage>
</organism>
<evidence type="ECO:0000256" key="1">
    <source>
        <dbReference type="SAM" id="Phobius"/>
    </source>
</evidence>
<keyword evidence="3" id="KW-0540">Nuclease</keyword>
<name>A0A9E8G521_9VIRU</name>
<keyword evidence="3" id="KW-0255">Endonuclease</keyword>
<dbReference type="SMART" id="SM00507">
    <property type="entry name" value="HNHc"/>
    <property type="match status" value="1"/>
</dbReference>
<dbReference type="InterPro" id="IPR003615">
    <property type="entry name" value="HNH_nuc"/>
</dbReference>
<evidence type="ECO:0000313" key="3">
    <source>
        <dbReference type="EMBL" id="UZT29231.1"/>
    </source>
</evidence>
<evidence type="ECO:0000259" key="2">
    <source>
        <dbReference type="SMART" id="SM00507"/>
    </source>
</evidence>
<dbReference type="EMBL" id="OP765584">
    <property type="protein sequence ID" value="UZT29231.1"/>
    <property type="molecule type" value="Genomic_DNA"/>
</dbReference>
<keyword evidence="1" id="KW-0812">Transmembrane</keyword>
<dbReference type="GO" id="GO:0003676">
    <property type="term" value="F:nucleic acid binding"/>
    <property type="evidence" value="ECO:0007669"/>
    <property type="project" value="InterPro"/>
</dbReference>
<dbReference type="InterPro" id="IPR002711">
    <property type="entry name" value="HNH"/>
</dbReference>
<protein>
    <submittedName>
        <fullName evidence="3">HNH endonuclease</fullName>
    </submittedName>
</protein>
<keyword evidence="3" id="KW-0378">Hydrolase</keyword>
<reference evidence="3" key="1">
    <citation type="submission" date="2022-11" db="EMBL/GenBank/DDBJ databases">
        <title>Genomics discovery of giant fungal viruses from subsurface oceanic crustal fluids.</title>
        <authorList>
            <person name="Bhattacharjee A.S."/>
            <person name="Schulz F."/>
            <person name="Woyke T."/>
            <person name="Orcutt B.N."/>
            <person name="Matinez Martinez J."/>
        </authorList>
    </citation>
    <scope>NUCLEOTIDE SEQUENCE</scope>
    <source>
        <strain evidence="3">VSAG8.JdFR</strain>
    </source>
</reference>
<dbReference type="GO" id="GO:0008270">
    <property type="term" value="F:zinc ion binding"/>
    <property type="evidence" value="ECO:0007669"/>
    <property type="project" value="InterPro"/>
</dbReference>
<accession>A0A9E8G521</accession>
<dbReference type="Gene3D" id="1.10.30.50">
    <property type="match status" value="1"/>
</dbReference>
<dbReference type="CDD" id="cd00085">
    <property type="entry name" value="HNHc"/>
    <property type="match status" value="1"/>
</dbReference>
<proteinExistence type="predicted"/>
<sequence>MKIELLILLITGFLIANTYYDNKLLERVKSWKKFYKMVFYGFVGLCLFLIIKKTPNKSYELLNHANQFIKFMPLDKNTKNLFEPFIDFTKSNFRSSVQNNPQGYSSQNDYYNLNMSRGEKRILNSGKQATKRSVSETKKKFVAAQQNWCCKKCQKQLPAWFEVDHVMKLEYGGSNAVENLEALCRDCHGKKTAMENL</sequence>